<dbReference type="EMBL" id="JMSN01000094">
    <property type="protein sequence ID" value="KDN40160.1"/>
    <property type="molecule type" value="Genomic_DNA"/>
</dbReference>
<dbReference type="PANTHER" id="PTHR12748">
    <property type="entry name" value="ORIGIN RECOGNITION COMPLEX SUBUNIT 3"/>
    <property type="match status" value="1"/>
</dbReference>
<dbReference type="InterPro" id="IPR020795">
    <property type="entry name" value="ORC3"/>
</dbReference>
<sequence length="997" mass="107543">MEQRPAKRRKGNGVILQPIAITRCAIPPKLKSSKPVVPDGKRQPDYQRTIPGWRRIAGNGWDQLARWECSETLIELRKRAYTWSVARLEDTAARALEELYQPLLDDIQDILNELACEGGPGPRHFVPVSFLYGNGALHHTSGGADYARRGCGSGLHTILLTGTDPHTSVFRQLQQHLAEHTRQNHSTLIIHAELSAAECWSLPSALRLVLARLSARVTSALREHLRLRDGERGDEAENNSVQAAQQYAAAAASGDTLAFQQLLQLYASAASHTGEGAGERTVMCVLVVPNVASADQQCVSDILQVLLRCANPDLLSTYARVGREEPGESTNSSSIEPLLRGKVVLIASALSNETWLDAFPFDTLRLMEIEHLCVPDPRALFDVIIGRLFMPTAAAAAVNGTSQDEDRGAQAQEENALLPISLGFDVLNTLRQIYEHSEADVDKLVHAMRLAFLHHYTANPLAGLSALIDPPSEGCKILANYHMRWTADFWTMIRVRFARDTSAINDAGADELSARAQRDVAAALDVSSCLAADDADAGTGSAEGDALSRMGVLVSHSRALYLWHAHARPLGIRIIQAIAASLFQLSLLPVAAVPLTSSLASGPAAAETMWGATQLLRVALDPSEESVDAVDAAISREIDAADWVDVLRALQRAQAPAAAAAAQMRDTHAPDGETAVMAEYRIMLERAPSKLQALIGRIQSVLDATGRPQPAAAAPGGAPGLAQPQAEEAGLRYAIKQWLGNLLDTILRPPELLFPLSAIYYTGPSTALYLQRHLQSTPRANIQLALEAPELCFASALERFQASDLKPPSLSASLDLTTHYAELNAAATCEILPDVAQMYALWLEVGDARVINLADWYNVFKQTLQQKRHFSRPSAAGGGGSEGAGPGGAAGRGDAEAGDTAIDSDTLRAGVENDPSVAAFHGLESIAPSRGHRPRPGRLRQFIGDRADMAEEREIQARFAMAIYQLASMGFVRGTQRKAEHVAKAIFDLPVLPQAQP</sequence>
<proteinExistence type="predicted"/>
<keyword evidence="4" id="KW-1185">Reference proteome</keyword>
<evidence type="ECO:0000313" key="4">
    <source>
        <dbReference type="Proteomes" id="UP000027361"/>
    </source>
</evidence>
<reference evidence="3 4" key="1">
    <citation type="submission" date="2014-05" db="EMBL/GenBank/DDBJ databases">
        <title>Draft genome sequence of a rare smut relative, Tilletiaria anomala UBC 951.</title>
        <authorList>
            <consortium name="DOE Joint Genome Institute"/>
            <person name="Toome M."/>
            <person name="Kuo A."/>
            <person name="Henrissat B."/>
            <person name="Lipzen A."/>
            <person name="Tritt A."/>
            <person name="Yoshinaga Y."/>
            <person name="Zane M."/>
            <person name="Barry K."/>
            <person name="Grigoriev I.V."/>
            <person name="Spatafora J.W."/>
            <person name="Aimea M.C."/>
        </authorList>
    </citation>
    <scope>NUCLEOTIDE SEQUENCE [LARGE SCALE GENOMIC DNA]</scope>
    <source>
        <strain evidence="3 4">UBC 951</strain>
    </source>
</reference>
<dbReference type="GO" id="GO:0005656">
    <property type="term" value="C:nuclear pre-replicative complex"/>
    <property type="evidence" value="ECO:0007669"/>
    <property type="project" value="TreeGrafter"/>
</dbReference>
<dbReference type="RefSeq" id="XP_013241297.1">
    <property type="nucleotide sequence ID" value="XM_013385843.1"/>
</dbReference>
<gene>
    <name evidence="3" type="ORF">K437DRAFT_295902</name>
</gene>
<organism evidence="3 4">
    <name type="scientific">Tilletiaria anomala (strain ATCC 24038 / CBS 436.72 / UBC 951)</name>
    <dbReference type="NCBI Taxonomy" id="1037660"/>
    <lineage>
        <taxon>Eukaryota</taxon>
        <taxon>Fungi</taxon>
        <taxon>Dikarya</taxon>
        <taxon>Basidiomycota</taxon>
        <taxon>Ustilaginomycotina</taxon>
        <taxon>Exobasidiomycetes</taxon>
        <taxon>Georgefischeriales</taxon>
        <taxon>Tilletiariaceae</taxon>
        <taxon>Tilletiaria</taxon>
    </lineage>
</organism>
<accession>A0A066VNJ0</accession>
<protein>
    <recommendedName>
        <fullName evidence="2">Origin recognition complex subunit 3 winged helix C-terminal domain-containing protein</fullName>
    </recommendedName>
</protein>
<dbReference type="Pfam" id="PF18137">
    <property type="entry name" value="WHD_ORC"/>
    <property type="match status" value="1"/>
</dbReference>
<dbReference type="PANTHER" id="PTHR12748:SF0">
    <property type="entry name" value="ORIGIN RECOGNITION COMPLEX SUBUNIT 3"/>
    <property type="match status" value="1"/>
</dbReference>
<dbReference type="GO" id="GO:0005664">
    <property type="term" value="C:nuclear origin of replication recognition complex"/>
    <property type="evidence" value="ECO:0007669"/>
    <property type="project" value="InterPro"/>
</dbReference>
<evidence type="ECO:0000313" key="3">
    <source>
        <dbReference type="EMBL" id="KDN40160.1"/>
    </source>
</evidence>
<dbReference type="AlphaFoldDB" id="A0A066VNJ0"/>
<dbReference type="InterPro" id="IPR040855">
    <property type="entry name" value="ORC_WH_C"/>
</dbReference>
<comment type="caution">
    <text evidence="3">The sequence shown here is derived from an EMBL/GenBank/DDBJ whole genome shotgun (WGS) entry which is preliminary data.</text>
</comment>
<dbReference type="GO" id="GO:0003688">
    <property type="term" value="F:DNA replication origin binding"/>
    <property type="evidence" value="ECO:0007669"/>
    <property type="project" value="TreeGrafter"/>
</dbReference>
<dbReference type="STRING" id="1037660.A0A066VNJ0"/>
<name>A0A066VNJ0_TILAU</name>
<evidence type="ECO:0000256" key="1">
    <source>
        <dbReference type="SAM" id="MobiDB-lite"/>
    </source>
</evidence>
<dbReference type="GO" id="GO:0006270">
    <property type="term" value="P:DNA replication initiation"/>
    <property type="evidence" value="ECO:0007669"/>
    <property type="project" value="TreeGrafter"/>
</dbReference>
<dbReference type="OrthoDB" id="10265211at2759"/>
<feature type="compositionally biased region" description="Gly residues" evidence="1">
    <location>
        <begin position="876"/>
        <end position="891"/>
    </location>
</feature>
<dbReference type="OMA" id="RETYWER"/>
<feature type="region of interest" description="Disordered" evidence="1">
    <location>
        <begin position="870"/>
        <end position="899"/>
    </location>
</feature>
<dbReference type="Proteomes" id="UP000027361">
    <property type="component" value="Unassembled WGS sequence"/>
</dbReference>
<dbReference type="GO" id="GO:0031261">
    <property type="term" value="C:DNA replication preinitiation complex"/>
    <property type="evidence" value="ECO:0007669"/>
    <property type="project" value="TreeGrafter"/>
</dbReference>
<dbReference type="GeneID" id="25267291"/>
<dbReference type="HOGENOM" id="CLU_300379_0_0_1"/>
<dbReference type="InParanoid" id="A0A066VNJ0"/>
<evidence type="ECO:0000259" key="2">
    <source>
        <dbReference type="Pfam" id="PF18137"/>
    </source>
</evidence>
<feature type="domain" description="Origin recognition complex subunit 3 winged helix C-terminal" evidence="2">
    <location>
        <begin position="779"/>
        <end position="987"/>
    </location>
</feature>